<evidence type="ECO:0000256" key="6">
    <source>
        <dbReference type="RuleBase" id="RU368066"/>
    </source>
</evidence>
<dbReference type="OrthoDB" id="44736at2759"/>
<comment type="caution">
    <text evidence="6">Lacks conserved residue(s) required for the propagation of feature annotation.</text>
</comment>
<evidence type="ECO:0000256" key="1">
    <source>
        <dbReference type="ARBA" id="ARBA00004141"/>
    </source>
</evidence>
<comment type="subcellular location">
    <subcellularLocation>
        <location evidence="6">Cell membrane</location>
        <topology evidence="6">Multi-pass membrane protein</topology>
    </subcellularLocation>
    <subcellularLocation>
        <location evidence="1">Membrane</location>
        <topology evidence="1">Multi-pass membrane protein</topology>
    </subcellularLocation>
</comment>
<dbReference type="PANTHER" id="PTHR12385:SF4">
    <property type="entry name" value="PROTEIN PNS1"/>
    <property type="match status" value="1"/>
</dbReference>
<evidence type="ECO:0000313" key="7">
    <source>
        <dbReference type="EMBL" id="ELR12675.1"/>
    </source>
</evidence>
<gene>
    <name evidence="7" type="ORF">ACA1_091850</name>
</gene>
<comment type="similarity">
    <text evidence="2 6">Belongs to the CTL (choline transporter-like) family.</text>
</comment>
<feature type="transmembrane region" description="Helical" evidence="6">
    <location>
        <begin position="374"/>
        <end position="394"/>
    </location>
</feature>
<comment type="function">
    <text evidence="6">Choline transporter.</text>
</comment>
<dbReference type="Proteomes" id="UP000011083">
    <property type="component" value="Unassembled WGS sequence"/>
</dbReference>
<dbReference type="GO" id="GO:0005886">
    <property type="term" value="C:plasma membrane"/>
    <property type="evidence" value="ECO:0007669"/>
    <property type="project" value="UniProtKB-SubCell"/>
</dbReference>
<evidence type="ECO:0000256" key="4">
    <source>
        <dbReference type="ARBA" id="ARBA00022989"/>
    </source>
</evidence>
<feature type="transmembrane region" description="Helical" evidence="6">
    <location>
        <begin position="33"/>
        <end position="58"/>
    </location>
</feature>
<dbReference type="PANTHER" id="PTHR12385">
    <property type="entry name" value="CHOLINE TRANSPORTER-LIKE (SLC FAMILY 44)"/>
    <property type="match status" value="1"/>
</dbReference>
<keyword evidence="5 6" id="KW-0472">Membrane</keyword>
<dbReference type="EMBL" id="KB008103">
    <property type="protein sequence ID" value="ELR12675.1"/>
    <property type="molecule type" value="Genomic_DNA"/>
</dbReference>
<dbReference type="Pfam" id="PF04515">
    <property type="entry name" value="Choline_transpo"/>
    <property type="match status" value="1"/>
</dbReference>
<dbReference type="VEuPathDB" id="AmoebaDB:ACA1_091850"/>
<accession>L8GHY6</accession>
<dbReference type="GO" id="GO:0022857">
    <property type="term" value="F:transmembrane transporter activity"/>
    <property type="evidence" value="ECO:0007669"/>
    <property type="project" value="UniProtKB-UniRule"/>
</dbReference>
<feature type="transmembrane region" description="Helical" evidence="6">
    <location>
        <begin position="139"/>
        <end position="162"/>
    </location>
</feature>
<sequence>MATLLSELDLGSSALTKQYTISLFDMHYVLPPIWSVSAVNLFFAYAASKLAGVAFTWLWVALTKDYTRPLVYSSVVLSLLPGVGLGIYMVIKATPGRRVWVSAPREAWLWRVIHVLTPFSTTAFVALVPALFWEYFTALGLLLAALLYESVTMYLLLAFFGLSSMWTSGVIQSVLRVTSAGVCGVWYHRSHYGNNFEIEMEGERKALVETYSENVGNPLATTNPTLAFVKQSLTESFGSVTVAALLASDWRTSRAIFGSLQEKVKDSKSCFASGVRWIVTGLDRIIHHFNYYAYTQIGIYHKPYCVAANDTWRLLSARGSINILNDNIIGGILPLSNIVAGTFTLVVGLTITYVLEGDYYLLAGMLSYSAGGSVMMQVLQVAESSVVTIILCFAEEPQVLRRNHPRLYDSFKRIYGSVCDLFADDDERTEKI</sequence>
<dbReference type="KEGG" id="acan:ACA1_091850"/>
<dbReference type="RefSeq" id="XP_004334688.1">
    <property type="nucleotide sequence ID" value="XM_004334640.1"/>
</dbReference>
<evidence type="ECO:0000256" key="5">
    <source>
        <dbReference type="ARBA" id="ARBA00023136"/>
    </source>
</evidence>
<feature type="transmembrane region" description="Helical" evidence="6">
    <location>
        <begin position="70"/>
        <end position="91"/>
    </location>
</feature>
<organism evidence="7 8">
    <name type="scientific">Acanthamoeba castellanii (strain ATCC 30010 / Neff)</name>
    <dbReference type="NCBI Taxonomy" id="1257118"/>
    <lineage>
        <taxon>Eukaryota</taxon>
        <taxon>Amoebozoa</taxon>
        <taxon>Discosea</taxon>
        <taxon>Longamoebia</taxon>
        <taxon>Centramoebida</taxon>
        <taxon>Acanthamoebidae</taxon>
        <taxon>Acanthamoeba</taxon>
    </lineage>
</organism>
<keyword evidence="3 6" id="KW-0812">Transmembrane</keyword>
<dbReference type="InterPro" id="IPR007603">
    <property type="entry name" value="Choline_transptr-like"/>
</dbReference>
<evidence type="ECO:0000313" key="8">
    <source>
        <dbReference type="Proteomes" id="UP000011083"/>
    </source>
</evidence>
<dbReference type="AlphaFoldDB" id="L8GHY6"/>
<proteinExistence type="inferred from homology"/>
<feature type="transmembrane region" description="Helical" evidence="6">
    <location>
        <begin position="112"/>
        <end position="133"/>
    </location>
</feature>
<name>L8GHY6_ACACF</name>
<evidence type="ECO:0000256" key="2">
    <source>
        <dbReference type="ARBA" id="ARBA00007168"/>
    </source>
</evidence>
<keyword evidence="8" id="KW-1185">Reference proteome</keyword>
<reference evidence="7 8" key="1">
    <citation type="journal article" date="2013" name="Genome Biol.">
        <title>Genome of Acanthamoeba castellanii highlights extensive lateral gene transfer and early evolution of tyrosine kinase signaling.</title>
        <authorList>
            <person name="Clarke M."/>
            <person name="Lohan A.J."/>
            <person name="Liu B."/>
            <person name="Lagkouvardos I."/>
            <person name="Roy S."/>
            <person name="Zafar N."/>
            <person name="Bertelli C."/>
            <person name="Schilde C."/>
            <person name="Kianianmomeni A."/>
            <person name="Burglin T.R."/>
            <person name="Frech C."/>
            <person name="Turcotte B."/>
            <person name="Kopec K.O."/>
            <person name="Synnott J.M."/>
            <person name="Choo C."/>
            <person name="Paponov I."/>
            <person name="Finkler A."/>
            <person name="Soon Heng Tan C."/>
            <person name="Hutchins A.P."/>
            <person name="Weinmeier T."/>
            <person name="Rattei T."/>
            <person name="Chu J.S."/>
            <person name="Gimenez G."/>
            <person name="Irimia M."/>
            <person name="Rigden D.J."/>
            <person name="Fitzpatrick D.A."/>
            <person name="Lorenzo-Morales J."/>
            <person name="Bateman A."/>
            <person name="Chiu C.H."/>
            <person name="Tang P."/>
            <person name="Hegemann P."/>
            <person name="Fromm H."/>
            <person name="Raoult D."/>
            <person name="Greub G."/>
            <person name="Miranda-Saavedra D."/>
            <person name="Chen N."/>
            <person name="Nash P."/>
            <person name="Ginger M.L."/>
            <person name="Horn M."/>
            <person name="Schaap P."/>
            <person name="Caler L."/>
            <person name="Loftus B."/>
        </authorList>
    </citation>
    <scope>NUCLEOTIDE SEQUENCE [LARGE SCALE GENOMIC DNA]</scope>
    <source>
        <strain evidence="7 8">Neff</strain>
    </source>
</reference>
<dbReference type="GeneID" id="14913450"/>
<feature type="transmembrane region" description="Helical" evidence="6">
    <location>
        <begin position="328"/>
        <end position="354"/>
    </location>
</feature>
<evidence type="ECO:0000256" key="3">
    <source>
        <dbReference type="ARBA" id="ARBA00022692"/>
    </source>
</evidence>
<keyword evidence="4 6" id="KW-1133">Transmembrane helix</keyword>
<protein>
    <recommendedName>
        <fullName evidence="6">Choline transporter-like protein</fullName>
    </recommendedName>
</protein>